<organism evidence="2 3">
    <name type="scientific">Dreissena polymorpha</name>
    <name type="common">Zebra mussel</name>
    <name type="synonym">Mytilus polymorpha</name>
    <dbReference type="NCBI Taxonomy" id="45954"/>
    <lineage>
        <taxon>Eukaryota</taxon>
        <taxon>Metazoa</taxon>
        <taxon>Spiralia</taxon>
        <taxon>Lophotrochozoa</taxon>
        <taxon>Mollusca</taxon>
        <taxon>Bivalvia</taxon>
        <taxon>Autobranchia</taxon>
        <taxon>Heteroconchia</taxon>
        <taxon>Euheterodonta</taxon>
        <taxon>Imparidentia</taxon>
        <taxon>Neoheterodontei</taxon>
        <taxon>Myida</taxon>
        <taxon>Dreissenoidea</taxon>
        <taxon>Dreissenidae</taxon>
        <taxon>Dreissena</taxon>
    </lineage>
</organism>
<evidence type="ECO:0000256" key="1">
    <source>
        <dbReference type="SAM" id="MobiDB-lite"/>
    </source>
</evidence>
<evidence type="ECO:0000313" key="3">
    <source>
        <dbReference type="Proteomes" id="UP000828390"/>
    </source>
</evidence>
<keyword evidence="3" id="KW-1185">Reference proteome</keyword>
<dbReference type="AlphaFoldDB" id="A0A9D4KFZ7"/>
<comment type="caution">
    <text evidence="2">The sequence shown here is derived from an EMBL/GenBank/DDBJ whole genome shotgun (WGS) entry which is preliminary data.</text>
</comment>
<name>A0A9D4KFZ7_DREPO</name>
<reference evidence="2" key="1">
    <citation type="journal article" date="2019" name="bioRxiv">
        <title>The Genome of the Zebra Mussel, Dreissena polymorpha: A Resource for Invasive Species Research.</title>
        <authorList>
            <person name="McCartney M.A."/>
            <person name="Auch B."/>
            <person name="Kono T."/>
            <person name="Mallez S."/>
            <person name="Zhang Y."/>
            <person name="Obille A."/>
            <person name="Becker A."/>
            <person name="Abrahante J.E."/>
            <person name="Garbe J."/>
            <person name="Badalamenti J.P."/>
            <person name="Herman A."/>
            <person name="Mangelson H."/>
            <person name="Liachko I."/>
            <person name="Sullivan S."/>
            <person name="Sone E.D."/>
            <person name="Koren S."/>
            <person name="Silverstein K.A.T."/>
            <person name="Beckman K.B."/>
            <person name="Gohl D.M."/>
        </authorList>
    </citation>
    <scope>NUCLEOTIDE SEQUENCE</scope>
    <source>
        <strain evidence="2">Duluth1</strain>
        <tissue evidence="2">Whole animal</tissue>
    </source>
</reference>
<dbReference type="Proteomes" id="UP000828390">
    <property type="component" value="Unassembled WGS sequence"/>
</dbReference>
<evidence type="ECO:0000313" key="2">
    <source>
        <dbReference type="EMBL" id="KAH3838956.1"/>
    </source>
</evidence>
<reference evidence="2" key="2">
    <citation type="submission" date="2020-11" db="EMBL/GenBank/DDBJ databases">
        <authorList>
            <person name="McCartney M.A."/>
            <person name="Auch B."/>
            <person name="Kono T."/>
            <person name="Mallez S."/>
            <person name="Becker A."/>
            <person name="Gohl D.M."/>
            <person name="Silverstein K.A.T."/>
            <person name="Koren S."/>
            <person name="Bechman K.B."/>
            <person name="Herman A."/>
            <person name="Abrahante J.E."/>
            <person name="Garbe J."/>
        </authorList>
    </citation>
    <scope>NUCLEOTIDE SEQUENCE</scope>
    <source>
        <strain evidence="2">Duluth1</strain>
        <tissue evidence="2">Whole animal</tissue>
    </source>
</reference>
<dbReference type="EMBL" id="JAIWYP010000004">
    <property type="protein sequence ID" value="KAH3838956.1"/>
    <property type="molecule type" value="Genomic_DNA"/>
</dbReference>
<accession>A0A9D4KFZ7</accession>
<sequence>MTPDTNEKAFFQDKKGHNSVFNGWCTMPFGVHHPVIHIYTHTKFQINPLKHFQDMAPDGRTEGRTEGRKERRTERRTDGRMDGHRQNNIPPPMAGDKKTYSHCHC</sequence>
<gene>
    <name evidence="2" type="ORF">DPMN_112374</name>
</gene>
<proteinExistence type="predicted"/>
<feature type="compositionally biased region" description="Basic and acidic residues" evidence="1">
    <location>
        <begin position="51"/>
        <end position="85"/>
    </location>
</feature>
<protein>
    <submittedName>
        <fullName evidence="2">Uncharacterized protein</fullName>
    </submittedName>
</protein>
<feature type="region of interest" description="Disordered" evidence="1">
    <location>
        <begin position="51"/>
        <end position="105"/>
    </location>
</feature>